<sequence>MAQVKGEFDVKRTPEGGFDLGGGAVAGHFRFDKQFHGALDATGIVHMLAVGTQVDGSAAYVAVERIDGTLDGLRGAFLTQHSGTLDRGAPTLSLNVVPDSGTGELEGLRGRMQIDIVEGKHYYTFDYEIAEG</sequence>
<keyword evidence="2" id="KW-1185">Reference proteome</keyword>
<reference evidence="1 2" key="1">
    <citation type="journal article" date="2023" name="Int. J. Syst. Evol. Microbiol.">
        <title>Physiological and genomic analyses of cobalamin (vitamin B12)-auxotrophy of Lysobacter auxotrophicus sp. nov., a methionine-auxotrophic chitinolytic bacterium isolated from chitin-treated soil.</title>
        <authorList>
            <person name="Saito A."/>
            <person name="Dohra H."/>
            <person name="Hamada M."/>
            <person name="Moriuchi R."/>
            <person name="Kotsuchibashi Y."/>
            <person name="Mori K."/>
        </authorList>
    </citation>
    <scope>NUCLEOTIDE SEQUENCE [LARGE SCALE GENOMIC DNA]</scope>
    <source>
        <strain evidence="1 2">5-21a</strain>
    </source>
</reference>
<dbReference type="Pfam" id="PF11528">
    <property type="entry name" value="DUF3224"/>
    <property type="match status" value="1"/>
</dbReference>
<name>A0ABN6UHS2_9GAMM</name>
<dbReference type="Proteomes" id="UP001317822">
    <property type="component" value="Chromosome"/>
</dbReference>
<dbReference type="InterPro" id="IPR021607">
    <property type="entry name" value="DUF3224"/>
</dbReference>
<gene>
    <name evidence="1" type="ORF">LA521A_10120</name>
</gene>
<evidence type="ECO:0000313" key="2">
    <source>
        <dbReference type="Proteomes" id="UP001317822"/>
    </source>
</evidence>
<dbReference type="EMBL" id="AP027041">
    <property type="protein sequence ID" value="BDU15811.1"/>
    <property type="molecule type" value="Genomic_DNA"/>
</dbReference>
<evidence type="ECO:0000313" key="1">
    <source>
        <dbReference type="EMBL" id="BDU15811.1"/>
    </source>
</evidence>
<accession>A0ABN6UHS2</accession>
<dbReference type="SUPFAM" id="SSF159238">
    <property type="entry name" value="SO1590-like"/>
    <property type="match status" value="1"/>
</dbReference>
<proteinExistence type="predicted"/>
<dbReference type="Gene3D" id="2.40.350.10">
    <property type="entry name" value="SO1590-like"/>
    <property type="match status" value="1"/>
</dbReference>
<protein>
    <submittedName>
        <fullName evidence="1">DUF3224 domain-containing protein</fullName>
    </submittedName>
</protein>
<dbReference type="InterPro" id="IPR023159">
    <property type="entry name" value="SO1590-like_sf"/>
</dbReference>
<organism evidence="1 2">
    <name type="scientific">Lysobacter auxotrophicus</name>
    <dbReference type="NCBI Taxonomy" id="2992573"/>
    <lineage>
        <taxon>Bacteria</taxon>
        <taxon>Pseudomonadati</taxon>
        <taxon>Pseudomonadota</taxon>
        <taxon>Gammaproteobacteria</taxon>
        <taxon>Lysobacterales</taxon>
        <taxon>Lysobacteraceae</taxon>
        <taxon>Lysobacter</taxon>
    </lineage>
</organism>
<dbReference type="RefSeq" id="WP_281781251.1">
    <property type="nucleotide sequence ID" value="NZ_AP027041.1"/>
</dbReference>